<accession>A0A401R4J8</accession>
<feature type="compositionally biased region" description="Basic and acidic residues" evidence="1">
    <location>
        <begin position="201"/>
        <end position="213"/>
    </location>
</feature>
<evidence type="ECO:0000313" key="3">
    <source>
        <dbReference type="Proteomes" id="UP000288351"/>
    </source>
</evidence>
<dbReference type="SMART" id="SM00855">
    <property type="entry name" value="PGAM"/>
    <property type="match status" value="1"/>
</dbReference>
<dbReference type="RefSeq" id="WP_016570604.1">
    <property type="nucleotide sequence ID" value="NZ_BHXC01000006.1"/>
</dbReference>
<dbReference type="Gene3D" id="3.40.50.1240">
    <property type="entry name" value="Phosphoglycerate mutase-like"/>
    <property type="match status" value="1"/>
</dbReference>
<comment type="caution">
    <text evidence="2">The sequence shown here is derived from an EMBL/GenBank/DDBJ whole genome shotgun (WGS) entry which is preliminary data.</text>
</comment>
<organism evidence="2 3">
    <name type="scientific">Streptomyces noursei</name>
    <name type="common">Streptomyces albulus</name>
    <dbReference type="NCBI Taxonomy" id="1971"/>
    <lineage>
        <taxon>Bacteria</taxon>
        <taxon>Bacillati</taxon>
        <taxon>Actinomycetota</taxon>
        <taxon>Actinomycetes</taxon>
        <taxon>Kitasatosporales</taxon>
        <taxon>Streptomycetaceae</taxon>
        <taxon>Streptomyces</taxon>
    </lineage>
</organism>
<sequence length="236" mass="26366">MTTHILRHGETHYSRQYLVNGDPTRAIPLSKDGVLSCGLVWHTLPLRQVSTWLSSEFPRARQTASRLMGVPEPGPVVDARLNELDYGDFEGGPFLKYASWLQQHGGRCRPPGACESQREGIERMLVGLQAAVEHPSPRVIVCHGLLVSVLHWYRERSAGDPMPLFFPEAPYVQPISFEDEDLLRCVKSLLADIAAEPESDPGPRCDAENSRAEEELDVATFDRVNHPHAQRDLPDA</sequence>
<dbReference type="AlphaFoldDB" id="A0A401R4J8"/>
<feature type="region of interest" description="Disordered" evidence="1">
    <location>
        <begin position="196"/>
        <end position="236"/>
    </location>
</feature>
<dbReference type="EMBL" id="BHXC01000006">
    <property type="protein sequence ID" value="GCB92565.1"/>
    <property type="molecule type" value="Genomic_DNA"/>
</dbReference>
<evidence type="ECO:0000313" key="2">
    <source>
        <dbReference type="EMBL" id="GCB92565.1"/>
    </source>
</evidence>
<dbReference type="InterPro" id="IPR029033">
    <property type="entry name" value="His_PPase_superfam"/>
</dbReference>
<feature type="compositionally biased region" description="Basic and acidic residues" evidence="1">
    <location>
        <begin position="223"/>
        <end position="236"/>
    </location>
</feature>
<dbReference type="SUPFAM" id="SSF53254">
    <property type="entry name" value="Phosphoglycerate mutase-like"/>
    <property type="match status" value="1"/>
</dbReference>
<proteinExistence type="predicted"/>
<name>A0A401R4J8_STRNR</name>
<reference evidence="2 3" key="1">
    <citation type="journal article" date="2019" name="Microbiol. Resour. Announc.">
        <title>Draft Genome Sequence of the Most Traditional epsilon-Poly-l-Lysine Producer, Streptomyces albulus NBRC14147.</title>
        <authorList>
            <person name="Yamanaka K."/>
            <person name="Hamano Y."/>
        </authorList>
    </citation>
    <scope>NUCLEOTIDE SEQUENCE [LARGE SCALE GENOMIC DNA]</scope>
    <source>
        <strain evidence="2 3">NBRC 14147</strain>
    </source>
</reference>
<gene>
    <name evidence="2" type="ORF">SALB_05332</name>
</gene>
<evidence type="ECO:0000256" key="1">
    <source>
        <dbReference type="SAM" id="MobiDB-lite"/>
    </source>
</evidence>
<evidence type="ECO:0008006" key="4">
    <source>
        <dbReference type="Google" id="ProtNLM"/>
    </source>
</evidence>
<dbReference type="InterPro" id="IPR013078">
    <property type="entry name" value="His_Pase_superF_clade-1"/>
</dbReference>
<dbReference type="Proteomes" id="UP000288351">
    <property type="component" value="Unassembled WGS sequence"/>
</dbReference>
<protein>
    <recommendedName>
        <fullName evidence="4">Phosphoglycerate mutase</fullName>
    </recommendedName>
</protein>
<dbReference type="Pfam" id="PF00300">
    <property type="entry name" value="His_Phos_1"/>
    <property type="match status" value="1"/>
</dbReference>